<dbReference type="AlphaFoldDB" id="A0AAU9M3R0"/>
<dbReference type="Proteomes" id="UP001157418">
    <property type="component" value="Unassembled WGS sequence"/>
</dbReference>
<evidence type="ECO:0000313" key="1">
    <source>
        <dbReference type="EMBL" id="CAH1420689.1"/>
    </source>
</evidence>
<protein>
    <submittedName>
        <fullName evidence="1">Uncharacterized protein</fullName>
    </submittedName>
</protein>
<organism evidence="1 2">
    <name type="scientific">Lactuca virosa</name>
    <dbReference type="NCBI Taxonomy" id="75947"/>
    <lineage>
        <taxon>Eukaryota</taxon>
        <taxon>Viridiplantae</taxon>
        <taxon>Streptophyta</taxon>
        <taxon>Embryophyta</taxon>
        <taxon>Tracheophyta</taxon>
        <taxon>Spermatophyta</taxon>
        <taxon>Magnoliopsida</taxon>
        <taxon>eudicotyledons</taxon>
        <taxon>Gunneridae</taxon>
        <taxon>Pentapetalae</taxon>
        <taxon>asterids</taxon>
        <taxon>campanulids</taxon>
        <taxon>Asterales</taxon>
        <taxon>Asteraceae</taxon>
        <taxon>Cichorioideae</taxon>
        <taxon>Cichorieae</taxon>
        <taxon>Lactucinae</taxon>
        <taxon>Lactuca</taxon>
    </lineage>
</organism>
<reference evidence="1 2" key="1">
    <citation type="submission" date="2022-01" db="EMBL/GenBank/DDBJ databases">
        <authorList>
            <person name="Xiong W."/>
            <person name="Schranz E."/>
        </authorList>
    </citation>
    <scope>NUCLEOTIDE SEQUENCE [LARGE SCALE GENOMIC DNA]</scope>
</reference>
<evidence type="ECO:0000313" key="2">
    <source>
        <dbReference type="Proteomes" id="UP001157418"/>
    </source>
</evidence>
<keyword evidence="2" id="KW-1185">Reference proteome</keyword>
<dbReference type="EMBL" id="CAKMRJ010001112">
    <property type="protein sequence ID" value="CAH1420689.1"/>
    <property type="molecule type" value="Genomic_DNA"/>
</dbReference>
<accession>A0AAU9M3R0</accession>
<name>A0AAU9M3R0_9ASTR</name>
<gene>
    <name evidence="1" type="ORF">LVIROSA_LOCUS8136</name>
</gene>
<proteinExistence type="predicted"/>
<sequence length="150" mass="16945">MLNIPIVTQNNGGHVAWKPWLDDGTIFRHASLELNGEDAAFSLFRSFHNDVSPIATRDHTPTIVLGESDVSPCRFPFEWLLYGHCPLGFKSKHHSTRNKNSKIEDCTLTLKKFSRSMLTEPVDVFGQWICIEGTIISKIWLLAMAIEGFS</sequence>
<comment type="caution">
    <text evidence="1">The sequence shown here is derived from an EMBL/GenBank/DDBJ whole genome shotgun (WGS) entry which is preliminary data.</text>
</comment>